<proteinExistence type="predicted"/>
<organism evidence="4 5">
    <name type="scientific">Nocardia yunnanensis</name>
    <dbReference type="NCBI Taxonomy" id="2382165"/>
    <lineage>
        <taxon>Bacteria</taxon>
        <taxon>Bacillati</taxon>
        <taxon>Actinomycetota</taxon>
        <taxon>Actinomycetes</taxon>
        <taxon>Mycobacteriales</taxon>
        <taxon>Nocardiaceae</taxon>
        <taxon>Nocardia</taxon>
    </lineage>
</organism>
<dbReference type="SMART" id="SM00421">
    <property type="entry name" value="HTH_LUXR"/>
    <property type="match status" value="1"/>
</dbReference>
<dbReference type="PANTHER" id="PTHR16305">
    <property type="entry name" value="TESTICULAR SOLUBLE ADENYLYL CYCLASE"/>
    <property type="match status" value="1"/>
</dbReference>
<dbReference type="InterPro" id="IPR036388">
    <property type="entry name" value="WH-like_DNA-bd_sf"/>
</dbReference>
<dbReference type="InterPro" id="IPR011990">
    <property type="entry name" value="TPR-like_helical_dom_sf"/>
</dbReference>
<dbReference type="PROSITE" id="PS00622">
    <property type="entry name" value="HTH_LUXR_1"/>
    <property type="match status" value="1"/>
</dbReference>
<dbReference type="EMBL" id="CP032568">
    <property type="protein sequence ID" value="AYF72611.1"/>
    <property type="molecule type" value="Genomic_DNA"/>
</dbReference>
<dbReference type="InterPro" id="IPR027417">
    <property type="entry name" value="P-loop_NTPase"/>
</dbReference>
<dbReference type="PANTHER" id="PTHR16305:SF35">
    <property type="entry name" value="TRANSCRIPTIONAL ACTIVATOR DOMAIN"/>
    <property type="match status" value="1"/>
</dbReference>
<keyword evidence="5" id="KW-1185">Reference proteome</keyword>
<evidence type="ECO:0000259" key="3">
    <source>
        <dbReference type="PROSITE" id="PS50043"/>
    </source>
</evidence>
<dbReference type="Gene3D" id="1.10.10.10">
    <property type="entry name" value="Winged helix-like DNA-binding domain superfamily/Winged helix DNA-binding domain"/>
    <property type="match status" value="1"/>
</dbReference>
<reference evidence="4 5" key="1">
    <citation type="submission" date="2018-09" db="EMBL/GenBank/DDBJ databases">
        <title>Nocardia yunnanensis sp. nov., an actinomycete isolated from a soil sample.</title>
        <authorList>
            <person name="Zhang J."/>
        </authorList>
    </citation>
    <scope>NUCLEOTIDE SEQUENCE [LARGE SCALE GENOMIC DNA]</scope>
    <source>
        <strain evidence="4 5">CFHS0054</strain>
    </source>
</reference>
<evidence type="ECO:0000256" key="2">
    <source>
        <dbReference type="ARBA" id="ARBA00022840"/>
    </source>
</evidence>
<dbReference type="GO" id="GO:0003677">
    <property type="term" value="F:DNA binding"/>
    <property type="evidence" value="ECO:0007669"/>
    <property type="project" value="InterPro"/>
</dbReference>
<evidence type="ECO:0000256" key="1">
    <source>
        <dbReference type="ARBA" id="ARBA00022741"/>
    </source>
</evidence>
<keyword evidence="1" id="KW-0547">Nucleotide-binding</keyword>
<dbReference type="SUPFAM" id="SSF48452">
    <property type="entry name" value="TPR-like"/>
    <property type="match status" value="1"/>
</dbReference>
<dbReference type="Pfam" id="PF13191">
    <property type="entry name" value="AAA_16"/>
    <property type="match status" value="1"/>
</dbReference>
<evidence type="ECO:0000313" key="4">
    <source>
        <dbReference type="EMBL" id="AYF72611.1"/>
    </source>
</evidence>
<dbReference type="GO" id="GO:0004016">
    <property type="term" value="F:adenylate cyclase activity"/>
    <property type="evidence" value="ECO:0007669"/>
    <property type="project" value="TreeGrafter"/>
</dbReference>
<dbReference type="GO" id="GO:0006355">
    <property type="term" value="P:regulation of DNA-templated transcription"/>
    <property type="evidence" value="ECO:0007669"/>
    <property type="project" value="InterPro"/>
</dbReference>
<protein>
    <submittedName>
        <fullName evidence="4">Helix-turn-helix transcriptional regulator</fullName>
    </submittedName>
</protein>
<dbReference type="Proteomes" id="UP000267164">
    <property type="component" value="Chromosome"/>
</dbReference>
<dbReference type="GO" id="GO:0005737">
    <property type="term" value="C:cytoplasm"/>
    <property type="evidence" value="ECO:0007669"/>
    <property type="project" value="TreeGrafter"/>
</dbReference>
<dbReference type="AlphaFoldDB" id="A0A386Z4P3"/>
<keyword evidence="2" id="KW-0067">ATP-binding</keyword>
<dbReference type="CDD" id="cd06170">
    <property type="entry name" value="LuxR_C_like"/>
    <property type="match status" value="1"/>
</dbReference>
<dbReference type="PRINTS" id="PR00038">
    <property type="entry name" value="HTHLUXR"/>
</dbReference>
<dbReference type="KEGG" id="nyu:D7D52_00540"/>
<feature type="domain" description="HTH luxR-type" evidence="3">
    <location>
        <begin position="867"/>
        <end position="932"/>
    </location>
</feature>
<dbReference type="Gene3D" id="3.40.50.300">
    <property type="entry name" value="P-loop containing nucleotide triphosphate hydrolases"/>
    <property type="match status" value="1"/>
</dbReference>
<dbReference type="PROSITE" id="PS50043">
    <property type="entry name" value="HTH_LUXR_2"/>
    <property type="match status" value="1"/>
</dbReference>
<dbReference type="Gene3D" id="1.25.40.10">
    <property type="entry name" value="Tetratricopeptide repeat domain"/>
    <property type="match status" value="1"/>
</dbReference>
<name>A0A386Z4P3_9NOCA</name>
<dbReference type="GO" id="GO:0005524">
    <property type="term" value="F:ATP binding"/>
    <property type="evidence" value="ECO:0007669"/>
    <property type="project" value="UniProtKB-KW"/>
</dbReference>
<dbReference type="InterPro" id="IPR041664">
    <property type="entry name" value="AAA_16"/>
</dbReference>
<dbReference type="Pfam" id="PF00196">
    <property type="entry name" value="GerE"/>
    <property type="match status" value="1"/>
</dbReference>
<dbReference type="OrthoDB" id="7053960at2"/>
<dbReference type="InterPro" id="IPR000792">
    <property type="entry name" value="Tscrpt_reg_LuxR_C"/>
</dbReference>
<dbReference type="SUPFAM" id="SSF46894">
    <property type="entry name" value="C-terminal effector domain of the bipartite response regulators"/>
    <property type="match status" value="1"/>
</dbReference>
<evidence type="ECO:0000313" key="5">
    <source>
        <dbReference type="Proteomes" id="UP000267164"/>
    </source>
</evidence>
<accession>A0A386Z4P3</accession>
<dbReference type="InterPro" id="IPR016032">
    <property type="entry name" value="Sig_transdc_resp-reg_C-effctor"/>
</dbReference>
<gene>
    <name evidence="4" type="ORF">D7D52_00540</name>
</gene>
<sequence>MRDTEMLHGRAREQSELARVVSRARAGEAGGLLLWGDPGIGKTALLRNAESDADDFRIIARHGHSGDSEAEFAALRELLTPLAARLPALPAPQARALARALGREAGAADPFLAGAAVVTLLAALAAEQPVLLVVDDAQWVDPATAAALTFALRRLSGSRVALLAAVRDSSATANWPALPVLPITPLPDAAARELLAARTPLLGAPRAARVLRVAAGNPLALRELRIEAEELSGIGWGPVPFGPELRRAFAPALAALTEPVRTLLTVVAAEDRGALCPIVAAATDLGITGADWESALSAGLLAITDGRVETRHRLLCGAAYDAATPARRRAAHLALAAAQPGADGGMLRTWHLAAVVDGSDRGLATALAAGAPRVRARAGALAAAAVLRRAAALTPDPVTAGVRLAAAARSAWEGGDIESADRLLTLAETRAGTAELAAASGGLRGLVEFIGGNPARAHTVLLRDADALATLPTTPLPPTAKLLPDTETSLGVELVPATEPSLGTDLLPGTEMPLGADVLPGVELSSGAGLPAYTERAAGLRLLAERAVWAAGRGEDRPLDGQLDAVAAAASPIEAAHLLPPGAQLLEWGLAERAVEPYLKVTAALRNSGDRASVLGVLPQLAVLQIATGRQEAGEQTLREAFELATGAGANAILAECWNLRARLAARRGDADTVAHGVERALSLSRPHAMTLGIGGAYWHRGFHLLSAGDAEAAHRRLRALYQPSHEAAHPTLARLATLDMVEAACRVGRFDEAADRAEAIAAWARRSRARWALSTAYLCRALLTEEDRAEHYYRRALATGDTRHTSFGRARTQLLYGKWLRRVRRRRDAAEQLRTAVDAFDLIGAHAWSARATVELELTGTGAKSAGSGDTPLTAQESQVAKLAAQGLTNREIGAELFLSPRTVGHHMSRILEKLGLTSRFELRGIDFDNGMRLIRPR</sequence>
<dbReference type="SUPFAM" id="SSF52540">
    <property type="entry name" value="P-loop containing nucleoside triphosphate hydrolases"/>
    <property type="match status" value="1"/>
</dbReference>